<evidence type="ECO:0000256" key="2">
    <source>
        <dbReference type="ARBA" id="ARBA00008367"/>
    </source>
</evidence>
<keyword evidence="10 12" id="KW-0604">Photosystem II</keyword>
<keyword evidence="15" id="KW-0934">Plastid</keyword>
<dbReference type="InterPro" id="IPR002644">
    <property type="entry name" value="PSII_PsbZ"/>
</dbReference>
<keyword evidence="5 12" id="KW-0602">Photosynthesis</keyword>
<comment type="subunit">
    <text evidence="11 12">PSII is composed of 1 copy each of membrane proteins PsbA, PsbB, PsbC, PsbD, PsbE, PsbF, PsbH, PsbI, PsbJ, PsbK, PsbL, PsbM, PsbT, PsbY, PsbZ, Psb30/Ycf12, at least 3 peripheral proteins of the oxygen-evolving complex and a large number of cofactors. It forms dimeric complexes.</text>
</comment>
<dbReference type="SUPFAM" id="SSF161055">
    <property type="entry name" value="PsbZ-like"/>
    <property type="match status" value="1"/>
</dbReference>
<evidence type="ECO:0000256" key="1">
    <source>
        <dbReference type="ARBA" id="ARBA00004141"/>
    </source>
</evidence>
<accession>A0A1C9JBL6</accession>
<dbReference type="GeneID" id="29288730"/>
<reference evidence="15" key="1">
    <citation type="journal article" date="2016" name="Genome Biol. Evol.">
        <title>Evolutionary Dynamics of Chloroplast Genomes in Low Light: A Case Study of the Endolithic Green Alga Ostreobium quekettii.</title>
        <authorList>
            <person name="R Marcelino V."/>
            <person name="Cremen M.C."/>
            <person name="Jackson C.J."/>
            <person name="Larkum A.A."/>
            <person name="Verbruggen H."/>
        </authorList>
    </citation>
    <scope>NUCLEOTIDE SEQUENCE</scope>
</reference>
<reference evidence="15" key="2">
    <citation type="submission" date="2016-08" db="EMBL/GenBank/DDBJ databases">
        <authorList>
            <person name="Seilhamer J.J."/>
        </authorList>
    </citation>
    <scope>NUCLEOTIDE SEQUENCE</scope>
</reference>
<comment type="function">
    <text evidence="12">May control the interaction of photosystem II (PSII) cores with the light-harvesting antenna, regulates electron flow through the 2 photosystem reaction centers. PSII is a light-driven water plastoquinone oxidoreductase, using light energy to abstract electrons from H(2)O, generating a proton gradient subsequently used for ATP formation.</text>
</comment>
<dbReference type="GO" id="GO:0009535">
    <property type="term" value="C:chloroplast thylakoid membrane"/>
    <property type="evidence" value="ECO:0007669"/>
    <property type="project" value="UniProtKB-SubCell"/>
</dbReference>
<evidence type="ECO:0000256" key="3">
    <source>
        <dbReference type="ARBA" id="ARBA00021665"/>
    </source>
</evidence>
<evidence type="ECO:0000256" key="8">
    <source>
        <dbReference type="ARBA" id="ARBA00023078"/>
    </source>
</evidence>
<dbReference type="Gene3D" id="1.10.287.740">
    <property type="entry name" value="Photosystem II PsbZ, reaction centre"/>
    <property type="match status" value="1"/>
</dbReference>
<evidence type="ECO:0000256" key="11">
    <source>
        <dbReference type="ARBA" id="ARBA00038734"/>
    </source>
</evidence>
<geneLocation type="chloroplast" evidence="15"/>
<keyword evidence="15" id="KW-0150">Chloroplast</keyword>
<evidence type="ECO:0000313" key="15">
    <source>
        <dbReference type="EMBL" id="AOP19233.1"/>
    </source>
</evidence>
<keyword evidence="4 12" id="KW-0674">Reaction center</keyword>
<dbReference type="HAMAP" id="MF_00644">
    <property type="entry name" value="PSII_PsbZ"/>
    <property type="match status" value="1"/>
</dbReference>
<dbReference type="Pfam" id="PF01737">
    <property type="entry name" value="Ycf9"/>
    <property type="match status" value="1"/>
</dbReference>
<comment type="similarity">
    <text evidence="2 12 13">Belongs to the PsbZ family.</text>
</comment>
<evidence type="ECO:0000256" key="13">
    <source>
        <dbReference type="RuleBase" id="RU003472"/>
    </source>
</evidence>
<keyword evidence="9 12" id="KW-0472">Membrane</keyword>
<dbReference type="GO" id="GO:0009539">
    <property type="term" value="C:photosystem II reaction center"/>
    <property type="evidence" value="ECO:0007669"/>
    <property type="project" value="InterPro"/>
</dbReference>
<name>A0A1C9JBL6_9CHLO</name>
<gene>
    <name evidence="12 15" type="primary">psbZ</name>
</gene>
<evidence type="ECO:0000256" key="12">
    <source>
        <dbReference type="HAMAP-Rule" id="MF_00644"/>
    </source>
</evidence>
<dbReference type="GO" id="GO:0042549">
    <property type="term" value="P:photosystem II stabilization"/>
    <property type="evidence" value="ECO:0007669"/>
    <property type="project" value="InterPro"/>
</dbReference>
<dbReference type="PANTHER" id="PTHR34971">
    <property type="entry name" value="PHOTOSYSTEM II REACTION CENTER PROTEIN Z"/>
    <property type="match status" value="1"/>
</dbReference>
<proteinExistence type="inferred from homology"/>
<keyword evidence="6 12" id="KW-0812">Transmembrane</keyword>
<keyword evidence="7 12" id="KW-1133">Transmembrane helix</keyword>
<dbReference type="InterPro" id="IPR036512">
    <property type="entry name" value="PSII_PsbZ_sf"/>
</dbReference>
<protein>
    <recommendedName>
        <fullName evidence="3 12">Photosystem II reaction center protein Z</fullName>
        <shortName evidence="12">PSII-Z</shortName>
    </recommendedName>
</protein>
<dbReference type="NCBIfam" id="TIGR03043">
    <property type="entry name" value="PS_II_psbZ"/>
    <property type="match status" value="1"/>
</dbReference>
<dbReference type="EMBL" id="KX808498">
    <property type="protein sequence ID" value="AOP19233.1"/>
    <property type="molecule type" value="Genomic_DNA"/>
</dbReference>
<evidence type="ECO:0000256" key="5">
    <source>
        <dbReference type="ARBA" id="ARBA00022531"/>
    </source>
</evidence>
<comment type="function">
    <text evidence="13">Controls the interaction of photosystem II (PSII) cores with the light-harvesting antenna, regulates electron flow through the 2 photosystem reaction centers. PSII is a light-driven water plastoquinone oxidoreductase, using light energy to abstract electrons from H(2)O, generating a proton gradient subsequently used for ATP formation.</text>
</comment>
<organism evidence="15">
    <name type="scientific">Caulerpa cliftonii</name>
    <dbReference type="NCBI Taxonomy" id="1004391"/>
    <lineage>
        <taxon>Eukaryota</taxon>
        <taxon>Viridiplantae</taxon>
        <taxon>Chlorophyta</taxon>
        <taxon>core chlorophytes</taxon>
        <taxon>Ulvophyceae</taxon>
        <taxon>TCBD clade</taxon>
        <taxon>Bryopsidales</taxon>
        <taxon>Halimedineae</taxon>
        <taxon>Caulerpaceae</taxon>
        <taxon>Caulerpa</taxon>
    </lineage>
</organism>
<dbReference type="RefSeq" id="YP_009306329.1">
    <property type="nucleotide sequence ID" value="NC_031368.1"/>
</dbReference>
<feature type="transmembrane region" description="Helical" evidence="14">
    <location>
        <begin position="45"/>
        <end position="66"/>
    </location>
</feature>
<sequence>MNNFIFQLAVFAFIAFSFLLLISVPVVFAYPGASAASFTKTKTTLFSGIGLWFFLVFLIGILNSFVV</sequence>
<keyword evidence="8 12" id="KW-0793">Thylakoid</keyword>
<evidence type="ECO:0000256" key="7">
    <source>
        <dbReference type="ARBA" id="ARBA00022989"/>
    </source>
</evidence>
<dbReference type="PANTHER" id="PTHR34971:SF2">
    <property type="entry name" value="PHOTOSYSTEM II REACTION CENTER PROTEIN Z"/>
    <property type="match status" value="1"/>
</dbReference>
<evidence type="ECO:0000256" key="4">
    <source>
        <dbReference type="ARBA" id="ARBA00022469"/>
    </source>
</evidence>
<dbReference type="AlphaFoldDB" id="A0A1C9JBL6"/>
<evidence type="ECO:0000256" key="10">
    <source>
        <dbReference type="ARBA" id="ARBA00023276"/>
    </source>
</evidence>
<evidence type="ECO:0000256" key="9">
    <source>
        <dbReference type="ARBA" id="ARBA00023136"/>
    </source>
</evidence>
<evidence type="ECO:0000256" key="6">
    <source>
        <dbReference type="ARBA" id="ARBA00022692"/>
    </source>
</evidence>
<dbReference type="GO" id="GO:0015979">
    <property type="term" value="P:photosynthesis"/>
    <property type="evidence" value="ECO:0007669"/>
    <property type="project" value="UniProtKB-UniRule"/>
</dbReference>
<comment type="subcellular location">
    <subcellularLocation>
        <location evidence="1">Membrane</location>
        <topology evidence="1">Multi-pass membrane protein</topology>
    </subcellularLocation>
    <subcellularLocation>
        <location evidence="12">Plastid</location>
        <location evidence="12">Chloroplast thylakoid membrane</location>
        <topology evidence="12">Multi-pass membrane protein</topology>
    </subcellularLocation>
</comment>
<evidence type="ECO:0000256" key="14">
    <source>
        <dbReference type="SAM" id="Phobius"/>
    </source>
</evidence>